<organism evidence="2 3">
    <name type="scientific">Byssothecium circinans</name>
    <dbReference type="NCBI Taxonomy" id="147558"/>
    <lineage>
        <taxon>Eukaryota</taxon>
        <taxon>Fungi</taxon>
        <taxon>Dikarya</taxon>
        <taxon>Ascomycota</taxon>
        <taxon>Pezizomycotina</taxon>
        <taxon>Dothideomycetes</taxon>
        <taxon>Pleosporomycetidae</taxon>
        <taxon>Pleosporales</taxon>
        <taxon>Massarineae</taxon>
        <taxon>Massarinaceae</taxon>
        <taxon>Byssothecium</taxon>
    </lineage>
</organism>
<dbReference type="PANTHER" id="PTHR34414:SF1">
    <property type="entry name" value="SUBTILISIN-LIKE SERINE PROTEASE"/>
    <property type="match status" value="1"/>
</dbReference>
<evidence type="ECO:0000313" key="2">
    <source>
        <dbReference type="EMBL" id="KAF1949042.1"/>
    </source>
</evidence>
<protein>
    <submittedName>
        <fullName evidence="2">Uncharacterized protein</fullName>
    </submittedName>
</protein>
<reference evidence="2" key="1">
    <citation type="journal article" date="2020" name="Stud. Mycol.">
        <title>101 Dothideomycetes genomes: a test case for predicting lifestyles and emergence of pathogens.</title>
        <authorList>
            <person name="Haridas S."/>
            <person name="Albert R."/>
            <person name="Binder M."/>
            <person name="Bloem J."/>
            <person name="Labutti K."/>
            <person name="Salamov A."/>
            <person name="Andreopoulos B."/>
            <person name="Baker S."/>
            <person name="Barry K."/>
            <person name="Bills G."/>
            <person name="Bluhm B."/>
            <person name="Cannon C."/>
            <person name="Castanera R."/>
            <person name="Culley D."/>
            <person name="Daum C."/>
            <person name="Ezra D."/>
            <person name="Gonzalez J."/>
            <person name="Henrissat B."/>
            <person name="Kuo A."/>
            <person name="Liang C."/>
            <person name="Lipzen A."/>
            <person name="Lutzoni F."/>
            <person name="Magnuson J."/>
            <person name="Mondo S."/>
            <person name="Nolan M."/>
            <person name="Ohm R."/>
            <person name="Pangilinan J."/>
            <person name="Park H.-J."/>
            <person name="Ramirez L."/>
            <person name="Alfaro M."/>
            <person name="Sun H."/>
            <person name="Tritt A."/>
            <person name="Yoshinaga Y."/>
            <person name="Zwiers L.-H."/>
            <person name="Turgeon B."/>
            <person name="Goodwin S."/>
            <person name="Spatafora J."/>
            <person name="Crous P."/>
            <person name="Grigoriev I."/>
        </authorList>
    </citation>
    <scope>NUCLEOTIDE SEQUENCE</scope>
    <source>
        <strain evidence="2">CBS 675.92</strain>
    </source>
</reference>
<keyword evidence="3" id="KW-1185">Reference proteome</keyword>
<evidence type="ECO:0000313" key="3">
    <source>
        <dbReference type="Proteomes" id="UP000800035"/>
    </source>
</evidence>
<dbReference type="OrthoDB" id="5086500at2759"/>
<gene>
    <name evidence="2" type="ORF">CC80DRAFT_430057</name>
</gene>
<accession>A0A6A5TBH8</accession>
<keyword evidence="1" id="KW-1133">Transmembrane helix</keyword>
<feature type="transmembrane region" description="Helical" evidence="1">
    <location>
        <begin position="260"/>
        <end position="282"/>
    </location>
</feature>
<proteinExistence type="predicted"/>
<keyword evidence="1" id="KW-0812">Transmembrane</keyword>
<dbReference type="InterPro" id="IPR046536">
    <property type="entry name" value="DUF6601"/>
</dbReference>
<dbReference type="Pfam" id="PF20246">
    <property type="entry name" value="DUF6601"/>
    <property type="match status" value="1"/>
</dbReference>
<name>A0A6A5TBH8_9PLEO</name>
<dbReference type="AlphaFoldDB" id="A0A6A5TBH8"/>
<dbReference type="EMBL" id="ML977043">
    <property type="protein sequence ID" value="KAF1949042.1"/>
    <property type="molecule type" value="Genomic_DNA"/>
</dbReference>
<keyword evidence="1" id="KW-0472">Membrane</keyword>
<dbReference type="PANTHER" id="PTHR34414">
    <property type="entry name" value="HET DOMAIN-CONTAINING PROTEIN-RELATED"/>
    <property type="match status" value="1"/>
</dbReference>
<evidence type="ECO:0000256" key="1">
    <source>
        <dbReference type="SAM" id="Phobius"/>
    </source>
</evidence>
<sequence>MVPGVPHMRLDGDAMHNFLDKEIGTPILDELHDRLWLFSTRSVDNIDPLHRQKIKGRQIIPCDDPNLHLAWTRHTIYIKPLPACLLNHAFWAEHLEPASEMAGVPMSRINKKAHRRAAVGFLKSYAYLVQSPTDFTIAKQTLLFPEFVDITWHQWALFINRFLELDAEVSLRFRFGQLRLNRLSVALLLFRPPSASNHWYYARLHWSTTAIIEHSFANLLFVFASLALALQSMQVALGVPAGELGFAADEATSFQPMKRVFWISSIAILSLSGICWAIILIYPIVEILIQFCWAVSNQRKAA</sequence>
<dbReference type="Proteomes" id="UP000800035">
    <property type="component" value="Unassembled WGS sequence"/>
</dbReference>